<dbReference type="EMBL" id="JABURY010000006">
    <property type="protein sequence ID" value="MBC9130344.1"/>
    <property type="molecule type" value="Genomic_DNA"/>
</dbReference>
<evidence type="ECO:0000256" key="14">
    <source>
        <dbReference type="SAM" id="Phobius"/>
    </source>
</evidence>
<evidence type="ECO:0000256" key="7">
    <source>
        <dbReference type="ARBA" id="ARBA00022679"/>
    </source>
</evidence>
<evidence type="ECO:0000256" key="13">
    <source>
        <dbReference type="HAMAP-Rule" id="MF_00409"/>
    </source>
</evidence>
<evidence type="ECO:0000256" key="9">
    <source>
        <dbReference type="ARBA" id="ARBA00022777"/>
    </source>
</evidence>
<evidence type="ECO:0000256" key="2">
    <source>
        <dbReference type="ARBA" id="ARBA00004870"/>
    </source>
</evidence>
<dbReference type="HAMAP" id="MF_00409">
    <property type="entry name" value="LpxK"/>
    <property type="match status" value="1"/>
</dbReference>
<keyword evidence="11 13" id="KW-0443">Lipid metabolism</keyword>
<organism evidence="15 16">
    <name type="scientific">Frischella japonica</name>
    <dbReference type="NCBI Taxonomy" id="2741544"/>
    <lineage>
        <taxon>Bacteria</taxon>
        <taxon>Pseudomonadati</taxon>
        <taxon>Pseudomonadota</taxon>
        <taxon>Gammaproteobacteria</taxon>
        <taxon>Orbales</taxon>
        <taxon>Orbaceae</taxon>
        <taxon>Frischella</taxon>
    </lineage>
</organism>
<evidence type="ECO:0000256" key="8">
    <source>
        <dbReference type="ARBA" id="ARBA00022741"/>
    </source>
</evidence>
<keyword evidence="5 13" id="KW-0444">Lipid biosynthesis</keyword>
<keyword evidence="14" id="KW-1133">Transmembrane helix</keyword>
<dbReference type="NCBIfam" id="TIGR00682">
    <property type="entry name" value="lpxK"/>
    <property type="match status" value="1"/>
</dbReference>
<evidence type="ECO:0000313" key="16">
    <source>
        <dbReference type="Proteomes" id="UP000651208"/>
    </source>
</evidence>
<evidence type="ECO:0000256" key="1">
    <source>
        <dbReference type="ARBA" id="ARBA00002274"/>
    </source>
</evidence>
<keyword evidence="14" id="KW-0812">Transmembrane</keyword>
<keyword evidence="7 13" id="KW-0808">Transferase</keyword>
<feature type="binding site" evidence="13">
    <location>
        <begin position="55"/>
        <end position="62"/>
    </location>
    <ligand>
        <name>ATP</name>
        <dbReference type="ChEBI" id="CHEBI:30616"/>
    </ligand>
</feature>
<evidence type="ECO:0000256" key="5">
    <source>
        <dbReference type="ARBA" id="ARBA00022516"/>
    </source>
</evidence>
<comment type="caution">
    <text evidence="15">The sequence shown here is derived from an EMBL/GenBank/DDBJ whole genome shotgun (WGS) entry which is preliminary data.</text>
</comment>
<dbReference type="PANTHER" id="PTHR42724:SF1">
    <property type="entry name" value="TETRAACYLDISACCHARIDE 4'-KINASE, MITOCHONDRIAL-RELATED"/>
    <property type="match status" value="1"/>
</dbReference>
<evidence type="ECO:0000256" key="6">
    <source>
        <dbReference type="ARBA" id="ARBA00022556"/>
    </source>
</evidence>
<comment type="catalytic activity">
    <reaction evidence="13">
        <text>a lipid A disaccharide + ATP = a lipid IVA + ADP + H(+)</text>
        <dbReference type="Rhea" id="RHEA:67840"/>
        <dbReference type="ChEBI" id="CHEBI:15378"/>
        <dbReference type="ChEBI" id="CHEBI:30616"/>
        <dbReference type="ChEBI" id="CHEBI:176343"/>
        <dbReference type="ChEBI" id="CHEBI:176425"/>
        <dbReference type="ChEBI" id="CHEBI:456216"/>
        <dbReference type="EC" id="2.7.1.130"/>
    </reaction>
</comment>
<evidence type="ECO:0000256" key="4">
    <source>
        <dbReference type="ARBA" id="ARBA00016436"/>
    </source>
</evidence>
<keyword evidence="8 13" id="KW-0547">Nucleotide-binding</keyword>
<keyword evidence="10 13" id="KW-0067">ATP-binding</keyword>
<protein>
    <recommendedName>
        <fullName evidence="4 13">Tetraacyldisaccharide 4'-kinase</fullName>
        <ecNumber evidence="3 13">2.7.1.130</ecNumber>
    </recommendedName>
    <alternativeName>
        <fullName evidence="12 13">Lipid A 4'-kinase</fullName>
    </alternativeName>
</protein>
<evidence type="ECO:0000256" key="11">
    <source>
        <dbReference type="ARBA" id="ARBA00023098"/>
    </source>
</evidence>
<dbReference type="Proteomes" id="UP000651208">
    <property type="component" value="Unassembled WGS sequence"/>
</dbReference>
<name>A0ABR7QVZ4_9GAMM</name>
<comment type="function">
    <text evidence="1 13">Transfers the gamma-phosphate of ATP to the 4'-position of a tetraacyldisaccharide 1-phosphate intermediate (termed DS-1-P) to form tetraacyldisaccharide 1,4'-bis-phosphate (lipid IVA).</text>
</comment>
<gene>
    <name evidence="13 15" type="primary">lpxK</name>
    <name evidence="15" type="ORF">FcAc13_03360</name>
</gene>
<keyword evidence="6 13" id="KW-0441">Lipid A biosynthesis</keyword>
<keyword evidence="9 13" id="KW-0418">Kinase</keyword>
<evidence type="ECO:0000256" key="12">
    <source>
        <dbReference type="ARBA" id="ARBA00029757"/>
    </source>
</evidence>
<dbReference type="InterPro" id="IPR027417">
    <property type="entry name" value="P-loop_NTPase"/>
</dbReference>
<dbReference type="GO" id="GO:0009029">
    <property type="term" value="F:lipid-A 4'-kinase activity"/>
    <property type="evidence" value="ECO:0007669"/>
    <property type="project" value="UniProtKB-EC"/>
</dbReference>
<keyword evidence="16" id="KW-1185">Reference proteome</keyword>
<sequence length="328" mass="36791">MIARIWSGKNKLYWLLIPFSLLYGLVVVIRKTCYRIGIFKSWRAPIPVIVVGNLSVGGNGKTPLVIYLVEQLRIRGYKVGVVSRGYGGSSEHYPLIVNETTSAHIAGDEPVLVYQRTKVPFAVSPKRSEAIKLLLTQHKLDLIITDDGLQHYALQRDIEIVVVDGKNGFGNGWYLPAGPMRELPSRLKCVDFVVVNGQSHHVYQHAYLMTLSPHKAINMLTGEQKPVTELQSVCAIAGIGDPNRFFNMLKVLNVDVINNVSFTDHQKYSLQQLSNLVDSSGILLMTEKDAVKCVSFAQNNWWYLPIDAILPTPFIENLTHKINQLKNI</sequence>
<comment type="pathway">
    <text evidence="2 13">Glycolipid biosynthesis; lipid IV(A) biosynthesis; lipid IV(A) from (3R)-3-hydroxytetradecanoyl-[acyl-carrier-protein] and UDP-N-acetyl-alpha-D-glucosamine: step 6/6.</text>
</comment>
<dbReference type="SUPFAM" id="SSF52540">
    <property type="entry name" value="P-loop containing nucleoside triphosphate hydrolases"/>
    <property type="match status" value="1"/>
</dbReference>
<dbReference type="RefSeq" id="WP_187754770.1">
    <property type="nucleotide sequence ID" value="NZ_JABURY010000006.1"/>
</dbReference>
<accession>A0ABR7QVZ4</accession>
<comment type="similarity">
    <text evidence="13">Belongs to the LpxK family.</text>
</comment>
<evidence type="ECO:0000256" key="10">
    <source>
        <dbReference type="ARBA" id="ARBA00022840"/>
    </source>
</evidence>
<dbReference type="EC" id="2.7.1.130" evidence="3 13"/>
<dbReference type="Pfam" id="PF02606">
    <property type="entry name" value="LpxK"/>
    <property type="match status" value="1"/>
</dbReference>
<evidence type="ECO:0000256" key="3">
    <source>
        <dbReference type="ARBA" id="ARBA00012071"/>
    </source>
</evidence>
<reference evidence="15 16" key="1">
    <citation type="submission" date="2020-06" db="EMBL/GenBank/DDBJ databases">
        <title>Frischella cerana isolated from Apis cerana gut homogenate.</title>
        <authorList>
            <person name="Wolter L.A."/>
            <person name="Suenami S."/>
            <person name="Miyazaki R."/>
        </authorList>
    </citation>
    <scope>NUCLEOTIDE SEQUENCE [LARGE SCALE GENOMIC DNA]</scope>
    <source>
        <strain evidence="15 16">Ac13</strain>
    </source>
</reference>
<feature type="transmembrane region" description="Helical" evidence="14">
    <location>
        <begin position="12"/>
        <end position="29"/>
    </location>
</feature>
<keyword evidence="14" id="KW-0472">Membrane</keyword>
<evidence type="ECO:0000313" key="15">
    <source>
        <dbReference type="EMBL" id="MBC9130344.1"/>
    </source>
</evidence>
<dbReference type="InterPro" id="IPR003758">
    <property type="entry name" value="LpxK"/>
</dbReference>
<dbReference type="PANTHER" id="PTHR42724">
    <property type="entry name" value="TETRAACYLDISACCHARIDE 4'-KINASE"/>
    <property type="match status" value="1"/>
</dbReference>
<proteinExistence type="inferred from homology"/>